<dbReference type="InterPro" id="IPR000210">
    <property type="entry name" value="BTB/POZ_dom"/>
</dbReference>
<evidence type="ECO:0000313" key="3">
    <source>
        <dbReference type="Proteomes" id="UP000827092"/>
    </source>
</evidence>
<comment type="caution">
    <text evidence="2">The sequence shown here is derived from an EMBL/GenBank/DDBJ whole genome shotgun (WGS) entry which is preliminary data.</text>
</comment>
<proteinExistence type="predicted"/>
<name>A0AAV6VD07_9ARAC</name>
<evidence type="ECO:0000259" key="1">
    <source>
        <dbReference type="Pfam" id="PF00651"/>
    </source>
</evidence>
<reference evidence="2 3" key="1">
    <citation type="journal article" date="2022" name="Nat. Ecol. Evol.">
        <title>A masculinizing supergene underlies an exaggerated male reproductive morph in a spider.</title>
        <authorList>
            <person name="Hendrickx F."/>
            <person name="De Corte Z."/>
            <person name="Sonet G."/>
            <person name="Van Belleghem S.M."/>
            <person name="Kostlbacher S."/>
            <person name="Vangestel C."/>
        </authorList>
    </citation>
    <scope>NUCLEOTIDE SEQUENCE [LARGE SCALE GENOMIC DNA]</scope>
    <source>
        <strain evidence="2">W744_W776</strain>
    </source>
</reference>
<dbReference type="Pfam" id="PF00651">
    <property type="entry name" value="BTB"/>
    <property type="match status" value="1"/>
</dbReference>
<evidence type="ECO:0000313" key="2">
    <source>
        <dbReference type="EMBL" id="KAG8193531.1"/>
    </source>
</evidence>
<feature type="domain" description="BTB" evidence="1">
    <location>
        <begin position="3"/>
        <end position="91"/>
    </location>
</feature>
<dbReference type="Proteomes" id="UP000827092">
    <property type="component" value="Unassembled WGS sequence"/>
</dbReference>
<dbReference type="Gene3D" id="3.30.710.10">
    <property type="entry name" value="Potassium Channel Kv1.1, Chain A"/>
    <property type="match status" value="1"/>
</dbReference>
<accession>A0AAV6VD07</accession>
<protein>
    <recommendedName>
        <fullName evidence="1">BTB domain-containing protein</fullName>
    </recommendedName>
</protein>
<dbReference type="InterPro" id="IPR011333">
    <property type="entry name" value="SKP1/BTB/POZ_sf"/>
</dbReference>
<dbReference type="EMBL" id="JAFNEN010000119">
    <property type="protein sequence ID" value="KAG8193531.1"/>
    <property type="molecule type" value="Genomic_DNA"/>
</dbReference>
<organism evidence="2 3">
    <name type="scientific">Oedothorax gibbosus</name>
    <dbReference type="NCBI Taxonomy" id="931172"/>
    <lineage>
        <taxon>Eukaryota</taxon>
        <taxon>Metazoa</taxon>
        <taxon>Ecdysozoa</taxon>
        <taxon>Arthropoda</taxon>
        <taxon>Chelicerata</taxon>
        <taxon>Arachnida</taxon>
        <taxon>Araneae</taxon>
        <taxon>Araneomorphae</taxon>
        <taxon>Entelegynae</taxon>
        <taxon>Araneoidea</taxon>
        <taxon>Linyphiidae</taxon>
        <taxon>Erigoninae</taxon>
        <taxon>Oedothorax</taxon>
    </lineage>
</organism>
<dbReference type="SUPFAM" id="SSF54695">
    <property type="entry name" value="POZ domain"/>
    <property type="match status" value="1"/>
</dbReference>
<dbReference type="AlphaFoldDB" id="A0AAV6VD07"/>
<keyword evidence="3" id="KW-1185">Reference proteome</keyword>
<sequence length="99" mass="11470">MIAIVVQGEEFVVNKDKLKQESLFFRTLFEVRRRPTWYYKIPPTLCVTTDAFAAIAEYLGTGLLPSDCSHIRNVYKAAVYLDMPEVRHQCYTLSTYKIS</sequence>
<gene>
    <name evidence="2" type="ORF">JTE90_003742</name>
</gene>